<evidence type="ECO:0000256" key="1">
    <source>
        <dbReference type="SAM" id="MobiDB-lite"/>
    </source>
</evidence>
<gene>
    <name evidence="2" type="ORF">PPRIM_AZ9-3.1.T0430194</name>
</gene>
<evidence type="ECO:0000313" key="2">
    <source>
        <dbReference type="EMBL" id="CAD8069093.1"/>
    </source>
</evidence>
<dbReference type="Proteomes" id="UP000688137">
    <property type="component" value="Unassembled WGS sequence"/>
</dbReference>
<dbReference type="AlphaFoldDB" id="A0A8S1LTY2"/>
<proteinExistence type="predicted"/>
<feature type="compositionally biased region" description="Low complexity" evidence="1">
    <location>
        <begin position="66"/>
        <end position="90"/>
    </location>
</feature>
<keyword evidence="3" id="KW-1185">Reference proteome</keyword>
<comment type="caution">
    <text evidence="2">The sequence shown here is derived from an EMBL/GenBank/DDBJ whole genome shotgun (WGS) entry which is preliminary data.</text>
</comment>
<evidence type="ECO:0000313" key="3">
    <source>
        <dbReference type="Proteomes" id="UP000688137"/>
    </source>
</evidence>
<name>A0A8S1LTY2_PARPR</name>
<dbReference type="EMBL" id="CAJJDM010000043">
    <property type="protein sequence ID" value="CAD8069093.1"/>
    <property type="molecule type" value="Genomic_DNA"/>
</dbReference>
<dbReference type="OMA" id="CRSSMPN"/>
<feature type="region of interest" description="Disordered" evidence="1">
    <location>
        <begin position="63"/>
        <end position="96"/>
    </location>
</feature>
<protein>
    <submittedName>
        <fullName evidence="2">Uncharacterized protein</fullName>
    </submittedName>
</protein>
<sequence>MLISSAKQSFRSSNNESTSLNTRLCKNLQSITLSAKFQTELQQLEYQNEPFLFNQQRSTLNSMDLSRQISSKQSSRSSMPNINNNGNHNLSSKRKSERLILRTTPCLIYMPGLKQEDFKEETSQQHTQNKQFRAPLLKSPIKHIGFQFRNRDKSNPLQRIN</sequence>
<accession>A0A8S1LTY2</accession>
<reference evidence="2" key="1">
    <citation type="submission" date="2021-01" db="EMBL/GenBank/DDBJ databases">
        <authorList>
            <consortium name="Genoscope - CEA"/>
            <person name="William W."/>
        </authorList>
    </citation>
    <scope>NUCLEOTIDE SEQUENCE</scope>
</reference>
<organism evidence="2 3">
    <name type="scientific">Paramecium primaurelia</name>
    <dbReference type="NCBI Taxonomy" id="5886"/>
    <lineage>
        <taxon>Eukaryota</taxon>
        <taxon>Sar</taxon>
        <taxon>Alveolata</taxon>
        <taxon>Ciliophora</taxon>
        <taxon>Intramacronucleata</taxon>
        <taxon>Oligohymenophorea</taxon>
        <taxon>Peniculida</taxon>
        <taxon>Parameciidae</taxon>
        <taxon>Paramecium</taxon>
    </lineage>
</organism>